<dbReference type="GO" id="GO:0008697">
    <property type="term" value="F:4-deoxy-L-threo-5-hexosulose-uronate ketol-isomerase activity"/>
    <property type="evidence" value="ECO:0007669"/>
    <property type="project" value="UniProtKB-UniRule"/>
</dbReference>
<dbReference type="InterPro" id="IPR027449">
    <property type="entry name" value="KduI_N"/>
</dbReference>
<dbReference type="PANTHER" id="PTHR38461">
    <property type="entry name" value="4-DEOXY-L-THREO-5-HEXOSULOSE-URONATE KETOL-ISOMERASE"/>
    <property type="match status" value="1"/>
</dbReference>
<evidence type="ECO:0000256" key="4">
    <source>
        <dbReference type="ARBA" id="ARBA00022833"/>
    </source>
</evidence>
<dbReference type="HAMAP" id="MF_00687">
    <property type="entry name" value="KduI"/>
    <property type="match status" value="1"/>
</dbReference>
<dbReference type="GO" id="GO:0045490">
    <property type="term" value="P:pectin catabolic process"/>
    <property type="evidence" value="ECO:0007669"/>
    <property type="project" value="UniProtKB-UniRule"/>
</dbReference>
<comment type="cofactor">
    <cofactor evidence="6">
        <name>Zn(2+)</name>
        <dbReference type="ChEBI" id="CHEBI:29105"/>
    </cofactor>
    <text evidence="6">Binds 1 zinc ion per subunit.</text>
</comment>
<evidence type="ECO:0000256" key="6">
    <source>
        <dbReference type="HAMAP-Rule" id="MF_00687"/>
    </source>
</evidence>
<reference evidence="7 8" key="1">
    <citation type="submission" date="2020-07" db="EMBL/GenBank/DDBJ databases">
        <authorList>
            <person name="Feng X."/>
        </authorList>
    </citation>
    <scope>NUCLEOTIDE SEQUENCE [LARGE SCALE GENOMIC DNA]</scope>
    <source>
        <strain evidence="7 8">JCM23202</strain>
    </source>
</reference>
<feature type="binding site" evidence="6">
    <location>
        <position position="200"/>
    </location>
    <ligand>
        <name>Zn(2+)</name>
        <dbReference type="ChEBI" id="CHEBI:29105"/>
    </ligand>
</feature>
<dbReference type="UniPathway" id="UPA00545">
    <property type="reaction ID" value="UER00826"/>
</dbReference>
<comment type="function">
    <text evidence="6">Catalyzes the isomerization of 5-dehydro-4-deoxy-D-glucuronate to 3-deoxy-D-glycero-2,5-hexodiulosonate.</text>
</comment>
<keyword evidence="3 6" id="KW-0479">Metal-binding</keyword>
<feature type="binding site" evidence="6">
    <location>
        <position position="195"/>
    </location>
    <ligand>
        <name>Zn(2+)</name>
        <dbReference type="ChEBI" id="CHEBI:29105"/>
    </ligand>
</feature>
<dbReference type="EMBL" id="JACHVC010000005">
    <property type="protein sequence ID" value="MBC2604840.1"/>
    <property type="molecule type" value="Genomic_DNA"/>
</dbReference>
<dbReference type="Gene3D" id="2.60.120.520">
    <property type="entry name" value="pectin degrading enzyme 5-keto 4- deoxyuronate isomerase, domain 1"/>
    <property type="match status" value="1"/>
</dbReference>
<keyword evidence="8" id="KW-1185">Reference proteome</keyword>
<dbReference type="GO" id="GO:0042840">
    <property type="term" value="P:D-glucuronate catabolic process"/>
    <property type="evidence" value="ECO:0007669"/>
    <property type="project" value="TreeGrafter"/>
</dbReference>
<evidence type="ECO:0000313" key="7">
    <source>
        <dbReference type="EMBL" id="MBC2604840.1"/>
    </source>
</evidence>
<comment type="catalytic activity">
    <reaction evidence="1 6">
        <text>5-dehydro-4-deoxy-D-glucuronate = 3-deoxy-D-glycero-2,5-hexodiulosonate</text>
        <dbReference type="Rhea" id="RHEA:23896"/>
        <dbReference type="ChEBI" id="CHEBI:17117"/>
        <dbReference type="ChEBI" id="CHEBI:29071"/>
        <dbReference type="EC" id="5.3.1.17"/>
    </reaction>
</comment>
<name>A0A7X1B388_9BACT</name>
<feature type="binding site" evidence="6">
    <location>
        <position position="242"/>
    </location>
    <ligand>
        <name>Zn(2+)</name>
        <dbReference type="ChEBI" id="CHEBI:29105"/>
    </ligand>
</feature>
<accession>A0A7X1B388</accession>
<dbReference type="Proteomes" id="UP000526501">
    <property type="component" value="Unassembled WGS sequence"/>
</dbReference>
<comment type="caution">
    <text evidence="7">The sequence shown here is derived from an EMBL/GenBank/DDBJ whole genome shotgun (WGS) entry which is preliminary data.</text>
</comment>
<dbReference type="NCBIfam" id="NF002091">
    <property type="entry name" value="PRK00924.1"/>
    <property type="match status" value="1"/>
</dbReference>
<dbReference type="EC" id="5.3.1.17" evidence="6"/>
<dbReference type="CDD" id="cd20294">
    <property type="entry name" value="cupin_KduI_N"/>
    <property type="match status" value="1"/>
</dbReference>
<dbReference type="InterPro" id="IPR014710">
    <property type="entry name" value="RmlC-like_jellyroll"/>
</dbReference>
<organism evidence="7 8">
    <name type="scientific">Pelagicoccus albus</name>
    <dbReference type="NCBI Taxonomy" id="415222"/>
    <lineage>
        <taxon>Bacteria</taxon>
        <taxon>Pseudomonadati</taxon>
        <taxon>Verrucomicrobiota</taxon>
        <taxon>Opitutia</taxon>
        <taxon>Puniceicoccales</taxon>
        <taxon>Pelagicoccaceae</taxon>
        <taxon>Pelagicoccus</taxon>
    </lineage>
</organism>
<evidence type="ECO:0000256" key="1">
    <source>
        <dbReference type="ARBA" id="ARBA00000552"/>
    </source>
</evidence>
<keyword evidence="4 6" id="KW-0862">Zinc</keyword>
<dbReference type="RefSeq" id="WP_185658736.1">
    <property type="nucleotide sequence ID" value="NZ_CAWPOO010000005.1"/>
</dbReference>
<dbReference type="InterPro" id="IPR007045">
    <property type="entry name" value="KduI"/>
</dbReference>
<gene>
    <name evidence="6 7" type="primary">kduI</name>
    <name evidence="7" type="ORF">H5P27_02175</name>
</gene>
<sequence>MSVHRTTSPSEASMMDTQQLRETYMITDLIAPAELRYRVTDLDRAIVGFACPDNNQLELQADASMRASYFCERRELGILNIGESGIVTVDGKEYQLSNRECLYIGRGAEEVIFKEDQGQKPQFYLVSYPAHTSYPTTKASHADANRVDLGSGKTANERTIFQYIHEGGIKSCQLVMGYTELAEGSVWNTMPAHTHDRRSEVYLYFDVPEGNMITHLMGEPEETRHLLVHDRQAVLSPPWSIHSGCGTSNYCFVWAMGGENQTFDDMDGIDVLDLM</sequence>
<dbReference type="GO" id="GO:0019698">
    <property type="term" value="P:D-galacturonate catabolic process"/>
    <property type="evidence" value="ECO:0007669"/>
    <property type="project" value="TreeGrafter"/>
</dbReference>
<evidence type="ECO:0000256" key="3">
    <source>
        <dbReference type="ARBA" id="ARBA00022723"/>
    </source>
</evidence>
<keyword evidence="5 6" id="KW-0413">Isomerase</keyword>
<comment type="similarity">
    <text evidence="2 6">Belongs to the KduI family.</text>
</comment>
<evidence type="ECO:0000313" key="8">
    <source>
        <dbReference type="Proteomes" id="UP000526501"/>
    </source>
</evidence>
<dbReference type="GO" id="GO:0008270">
    <property type="term" value="F:zinc ion binding"/>
    <property type="evidence" value="ECO:0007669"/>
    <property type="project" value="UniProtKB-UniRule"/>
</dbReference>
<dbReference type="PANTHER" id="PTHR38461:SF1">
    <property type="entry name" value="4-DEOXY-L-THREO-5-HEXOSULOSE-URONATE KETOL-ISOMERASE"/>
    <property type="match status" value="1"/>
</dbReference>
<feature type="binding site" evidence="6">
    <location>
        <position position="193"/>
    </location>
    <ligand>
        <name>Zn(2+)</name>
        <dbReference type="ChEBI" id="CHEBI:29105"/>
    </ligand>
</feature>
<evidence type="ECO:0000256" key="5">
    <source>
        <dbReference type="ARBA" id="ARBA00023235"/>
    </source>
</evidence>
<dbReference type="InterPro" id="IPR011051">
    <property type="entry name" value="RmlC_Cupin_sf"/>
</dbReference>
<dbReference type="AlphaFoldDB" id="A0A7X1B388"/>
<dbReference type="Gene3D" id="2.60.120.10">
    <property type="entry name" value="Jelly Rolls"/>
    <property type="match status" value="1"/>
</dbReference>
<protein>
    <recommendedName>
        <fullName evidence="6">4-deoxy-L-threo-5-hexosulose-uronate ketol-isomerase</fullName>
        <ecNumber evidence="6">5.3.1.17</ecNumber>
    </recommendedName>
    <alternativeName>
        <fullName evidence="6">5-keto-4-deoxyuronate isomerase</fullName>
    </alternativeName>
    <alternativeName>
        <fullName evidence="6">DKI isomerase</fullName>
    </alternativeName>
</protein>
<evidence type="ECO:0000256" key="2">
    <source>
        <dbReference type="ARBA" id="ARBA00008086"/>
    </source>
</evidence>
<dbReference type="PIRSF" id="PIRSF006625">
    <property type="entry name" value="KduI"/>
    <property type="match status" value="1"/>
</dbReference>
<comment type="pathway">
    <text evidence="6">Glycan metabolism; pectin degradation; 2-dehydro-3-deoxy-D-gluconate from pectin: step 4/5.</text>
</comment>
<proteinExistence type="inferred from homology"/>
<dbReference type="Pfam" id="PF04962">
    <property type="entry name" value="KduI"/>
    <property type="match status" value="1"/>
</dbReference>
<dbReference type="InterPro" id="IPR021120">
    <property type="entry name" value="KduI/IolB_isomerase"/>
</dbReference>
<dbReference type="CDD" id="cd20491">
    <property type="entry name" value="cupin_KduI_C"/>
    <property type="match status" value="1"/>
</dbReference>
<dbReference type="SUPFAM" id="SSF51182">
    <property type="entry name" value="RmlC-like cupins"/>
    <property type="match status" value="1"/>
</dbReference>